<dbReference type="Proteomes" id="UP000501969">
    <property type="component" value="Segment"/>
</dbReference>
<dbReference type="GO" id="GO:0004568">
    <property type="term" value="F:chitinase activity"/>
    <property type="evidence" value="ECO:0007669"/>
    <property type="project" value="InterPro"/>
</dbReference>
<feature type="domain" description="GH18" evidence="6">
    <location>
        <begin position="177"/>
        <end position="578"/>
    </location>
</feature>
<dbReference type="InterPro" id="IPR029070">
    <property type="entry name" value="Chitinase_insertion_sf"/>
</dbReference>
<accession>A0A346TPH9</accession>
<dbReference type="SUPFAM" id="SSF51445">
    <property type="entry name" value="(Trans)glycosidases"/>
    <property type="match status" value="1"/>
</dbReference>
<dbReference type="GeneID" id="80533996"/>
<dbReference type="InterPro" id="IPR011583">
    <property type="entry name" value="Chitinase_II/V-like_cat"/>
</dbReference>
<keyword evidence="3" id="KW-0146">Chitin degradation</keyword>
<dbReference type="InterPro" id="IPR050314">
    <property type="entry name" value="Glycosyl_Hydrlase_18"/>
</dbReference>
<dbReference type="InterPro" id="IPR014756">
    <property type="entry name" value="Ig_E-set"/>
</dbReference>
<dbReference type="PANTHER" id="PTHR11177:SF317">
    <property type="entry name" value="CHITINASE 12-RELATED"/>
    <property type="match status" value="1"/>
</dbReference>
<dbReference type="CDD" id="cd06548">
    <property type="entry name" value="GH18_chitinase"/>
    <property type="match status" value="1"/>
</dbReference>
<dbReference type="SUPFAM" id="SSF81296">
    <property type="entry name" value="E set domains"/>
    <property type="match status" value="1"/>
</dbReference>
<dbReference type="Pfam" id="PF00704">
    <property type="entry name" value="Glyco_hydro_18"/>
    <property type="match status" value="1"/>
</dbReference>
<name>A0A346TPH9_9ABAC</name>
<evidence type="ECO:0000256" key="3">
    <source>
        <dbReference type="ARBA" id="ARBA00023024"/>
    </source>
</evidence>
<dbReference type="SUPFAM" id="SSF54556">
    <property type="entry name" value="Chitinase insertion domain"/>
    <property type="match status" value="1"/>
</dbReference>
<dbReference type="Gene3D" id="3.10.50.10">
    <property type="match status" value="1"/>
</dbReference>
<keyword evidence="4 5" id="KW-0326">Glycosidase</keyword>
<evidence type="ECO:0000259" key="6">
    <source>
        <dbReference type="PROSITE" id="PS51910"/>
    </source>
</evidence>
<evidence type="ECO:0000256" key="5">
    <source>
        <dbReference type="RuleBase" id="RU000489"/>
    </source>
</evidence>
<keyword evidence="3" id="KW-0624">Polysaccharide degradation</keyword>
<protein>
    <submittedName>
        <fullName evidence="7">Chitinase</fullName>
    </submittedName>
</protein>
<dbReference type="Gene3D" id="3.20.20.80">
    <property type="entry name" value="Glycosidases"/>
    <property type="match status" value="1"/>
</dbReference>
<dbReference type="InterPro" id="IPR001223">
    <property type="entry name" value="Glyco_hydro18_cat"/>
</dbReference>
<evidence type="ECO:0000313" key="8">
    <source>
        <dbReference type="Proteomes" id="UP000501969"/>
    </source>
</evidence>
<sequence>MTIDKIYVSHVPMIISYSIRMIAKSMSAIVAIYALLLCSGSATAAPPGTPTIEWADRNYALVQVSQTATAYNELVTRRDSVTIDVSWNVWYGDSAQDAYVYLDDSIVWSGSAGPKRAQFHISKGGKYVMKVRLCNTDGCSVSAGVETLVADTDGSHLDPLNYEWRENNLPYVDVSGTVKAAYFVEWGVYLRNFPVDLVPLPNLSHILYGFIPMCGGDGINDSLKPIDNSFEALQRSCVGRSDFKVTIHDPWAAIQKAQKGVSNWNEPYKGNFGQLMAAKRANPSLKVLPSIGGWTLSDPFFFLHDEQKRAVFIESVREFLLTWKFFDGVDVDWEFPGGKGANPNLGDPVRDGQTYVTLLTELRTMLDELSTITNRSYLLTSAISAGYDKIQVVDYDRAQKQLDYIFLMNYDFKGAWSNTDLGYQTNLFAPQWNPDEKYTTDYAVHTLLEQNVNSKKIVIGVAMYGRGWTNVTGYDEPNWFSGVAGGAIAGTWEPGVVDYRQIANEFVKKYEFYYDIQAEAAYGFEPIGGNLITFDNARSVKAKGEYVVANKLAGLFAWEIDADNGDLLNAMHEGLGDEKVISQRNRFKNEL</sequence>
<dbReference type="GO" id="GO:0008061">
    <property type="term" value="F:chitin binding"/>
    <property type="evidence" value="ECO:0007669"/>
    <property type="project" value="InterPro"/>
</dbReference>
<dbReference type="GO" id="GO:0005975">
    <property type="term" value="P:carbohydrate metabolic process"/>
    <property type="evidence" value="ECO:0007669"/>
    <property type="project" value="InterPro"/>
</dbReference>
<dbReference type="CDD" id="cd02848">
    <property type="entry name" value="E_set_Chitinase_N"/>
    <property type="match status" value="1"/>
</dbReference>
<dbReference type="PANTHER" id="PTHR11177">
    <property type="entry name" value="CHITINASE"/>
    <property type="match status" value="1"/>
</dbReference>
<evidence type="ECO:0000256" key="2">
    <source>
        <dbReference type="ARBA" id="ARBA00022801"/>
    </source>
</evidence>
<proteinExistence type="inferred from homology"/>
<dbReference type="PROSITE" id="PS51910">
    <property type="entry name" value="GH18_2"/>
    <property type="match status" value="1"/>
</dbReference>
<dbReference type="KEGG" id="vg:80533996"/>
<keyword evidence="8" id="KW-1185">Reference proteome</keyword>
<dbReference type="InterPro" id="IPR017853">
    <property type="entry name" value="GH"/>
</dbReference>
<comment type="similarity">
    <text evidence="1">Belongs to the glycosyl hydrolase 18 family. Chitinase class II subfamily.</text>
</comment>
<dbReference type="Pfam" id="PF08329">
    <property type="entry name" value="ChitinaseA_N"/>
    <property type="match status" value="1"/>
</dbReference>
<dbReference type="PROSITE" id="PS01095">
    <property type="entry name" value="GH18_1"/>
    <property type="match status" value="1"/>
</dbReference>
<dbReference type="InterPro" id="IPR001579">
    <property type="entry name" value="Glyco_hydro_18_chit_AS"/>
</dbReference>
<dbReference type="InterPro" id="IPR013540">
    <property type="entry name" value="ChitinaseA_N"/>
</dbReference>
<dbReference type="EMBL" id="MH124167">
    <property type="protein sequence ID" value="AXU41489.1"/>
    <property type="molecule type" value="Genomic_DNA"/>
</dbReference>
<dbReference type="InterPro" id="IPR013783">
    <property type="entry name" value="Ig-like_fold"/>
</dbReference>
<dbReference type="RefSeq" id="YP_010796501.1">
    <property type="nucleotide sequence ID" value="NC_076031.1"/>
</dbReference>
<keyword evidence="3" id="KW-0119">Carbohydrate metabolism</keyword>
<evidence type="ECO:0000256" key="1">
    <source>
        <dbReference type="ARBA" id="ARBA00009121"/>
    </source>
</evidence>
<dbReference type="GO" id="GO:0006032">
    <property type="term" value="P:chitin catabolic process"/>
    <property type="evidence" value="ECO:0007669"/>
    <property type="project" value="UniProtKB-KW"/>
</dbReference>
<organism evidence="7 8">
    <name type="scientific">Mythimna unipuncta nucleopolyhedrovirus</name>
    <dbReference type="NCBI Taxonomy" id="447897"/>
    <lineage>
        <taxon>Viruses</taxon>
        <taxon>Viruses incertae sedis</taxon>
        <taxon>Naldaviricetes</taxon>
        <taxon>Lefavirales</taxon>
        <taxon>Baculoviridae</taxon>
        <taxon>Alphabaculovirus</taxon>
    </lineage>
</organism>
<reference evidence="7 8" key="1">
    <citation type="submission" date="2018-03" db="EMBL/GenBank/DDBJ databases">
        <title>Complete genome sequence of a second alphabaculovirus from the true armyworm, Mythimna unipuncta.</title>
        <authorList>
            <person name="Harrison R.L."/>
            <person name="Mowery J.D."/>
            <person name="Bauchan G.R."/>
            <person name="Theilmann D.A."/>
            <person name="Erlandson M.A."/>
        </authorList>
    </citation>
    <scope>NUCLEOTIDE SEQUENCE [LARGE SCALE GENOMIC DNA]</scope>
    <source>
        <strain evidence="7 8">KY310</strain>
    </source>
</reference>
<dbReference type="Gene3D" id="2.60.40.10">
    <property type="entry name" value="Immunoglobulins"/>
    <property type="match status" value="1"/>
</dbReference>
<evidence type="ECO:0000313" key="7">
    <source>
        <dbReference type="EMBL" id="AXU41489.1"/>
    </source>
</evidence>
<dbReference type="SMART" id="SM00636">
    <property type="entry name" value="Glyco_18"/>
    <property type="match status" value="1"/>
</dbReference>
<keyword evidence="2 5" id="KW-0378">Hydrolase</keyword>
<evidence type="ECO:0000256" key="4">
    <source>
        <dbReference type="ARBA" id="ARBA00023295"/>
    </source>
</evidence>